<evidence type="ECO:0000313" key="4">
    <source>
        <dbReference type="EMBL" id="KAF1987648.1"/>
    </source>
</evidence>
<dbReference type="PROSITE" id="PS50048">
    <property type="entry name" value="ZN2_CY6_FUNGAL_2"/>
    <property type="match status" value="1"/>
</dbReference>
<sequence>MSGMQPLRRAHRKSRDGCKNCKRRRVKCGEEKPACMNCINFSIHCDFSTGGHVAGSSSGPSEPSTMDTTAPRKRGRPRKEWTSPEATPTSTSTENDVRSTTLSSTPTDLGTLSPTAATTGPSDPTAPAPLNVADIELLHHYTTTTWRGLGPQPLWQTEVISIGIPHPYVLHFILAFSALHLAHLNPSKRRHYSILADQHFSSGLQKVTLVLPNANEENAQALYVSALMVCYCTFANGPNRGDFLVFSERGKTVWLPLLGGVKSIMETFGPAVIFHGPLAHMDVSGDESTYESTATKEKWPTLEWEQPFDALRELVETTPLQDPALRDAYLRSLANLRACFEATFGRASDGTYTGKPEDSVIFSWLYKLEEDFVQGLQAREPVALVVVVYFALLMKIYEGRWYLRGWVEHIMTRVQAGLGEELREWIRWPVEMCEVVGRADD</sequence>
<dbReference type="SMART" id="SM00066">
    <property type="entry name" value="GAL4"/>
    <property type="match status" value="1"/>
</dbReference>
<dbReference type="PANTHER" id="PTHR47657:SF13">
    <property type="entry name" value="ZN(2)-C6 FUNGAL-TYPE DOMAIN-CONTAINING PROTEIN-RELATED"/>
    <property type="match status" value="1"/>
</dbReference>
<feature type="region of interest" description="Disordered" evidence="2">
    <location>
        <begin position="52"/>
        <end position="128"/>
    </location>
</feature>
<evidence type="ECO:0000259" key="3">
    <source>
        <dbReference type="PROSITE" id="PS50048"/>
    </source>
</evidence>
<dbReference type="Proteomes" id="UP000800041">
    <property type="component" value="Unassembled WGS sequence"/>
</dbReference>
<keyword evidence="1" id="KW-0539">Nucleus</keyword>
<dbReference type="InterPro" id="IPR021858">
    <property type="entry name" value="Fun_TF"/>
</dbReference>
<protein>
    <recommendedName>
        <fullName evidence="3">Zn(2)-C6 fungal-type domain-containing protein</fullName>
    </recommendedName>
</protein>
<evidence type="ECO:0000256" key="1">
    <source>
        <dbReference type="ARBA" id="ARBA00023242"/>
    </source>
</evidence>
<dbReference type="EMBL" id="ML977151">
    <property type="protein sequence ID" value="KAF1987648.1"/>
    <property type="molecule type" value="Genomic_DNA"/>
</dbReference>
<dbReference type="Pfam" id="PF00172">
    <property type="entry name" value="Zn_clus"/>
    <property type="match status" value="1"/>
</dbReference>
<dbReference type="GO" id="GO:0000981">
    <property type="term" value="F:DNA-binding transcription factor activity, RNA polymerase II-specific"/>
    <property type="evidence" value="ECO:0007669"/>
    <property type="project" value="InterPro"/>
</dbReference>
<dbReference type="SUPFAM" id="SSF57701">
    <property type="entry name" value="Zn2/Cys6 DNA-binding domain"/>
    <property type="match status" value="1"/>
</dbReference>
<evidence type="ECO:0000256" key="2">
    <source>
        <dbReference type="SAM" id="MobiDB-lite"/>
    </source>
</evidence>
<evidence type="ECO:0000313" key="5">
    <source>
        <dbReference type="Proteomes" id="UP000800041"/>
    </source>
</evidence>
<dbReference type="Pfam" id="PF11951">
    <property type="entry name" value="Fungal_trans_2"/>
    <property type="match status" value="1"/>
</dbReference>
<dbReference type="AlphaFoldDB" id="A0A6G1H3V7"/>
<dbReference type="PANTHER" id="PTHR47657">
    <property type="entry name" value="STEROL REGULATORY ELEMENT-BINDING PROTEIN ECM22"/>
    <property type="match status" value="1"/>
</dbReference>
<accession>A0A6G1H3V7</accession>
<reference evidence="4" key="1">
    <citation type="journal article" date="2020" name="Stud. Mycol.">
        <title>101 Dothideomycetes genomes: a test case for predicting lifestyles and emergence of pathogens.</title>
        <authorList>
            <person name="Haridas S."/>
            <person name="Albert R."/>
            <person name="Binder M."/>
            <person name="Bloem J."/>
            <person name="Labutti K."/>
            <person name="Salamov A."/>
            <person name="Andreopoulos B."/>
            <person name="Baker S."/>
            <person name="Barry K."/>
            <person name="Bills G."/>
            <person name="Bluhm B."/>
            <person name="Cannon C."/>
            <person name="Castanera R."/>
            <person name="Culley D."/>
            <person name="Daum C."/>
            <person name="Ezra D."/>
            <person name="Gonzalez J."/>
            <person name="Henrissat B."/>
            <person name="Kuo A."/>
            <person name="Liang C."/>
            <person name="Lipzen A."/>
            <person name="Lutzoni F."/>
            <person name="Magnuson J."/>
            <person name="Mondo S."/>
            <person name="Nolan M."/>
            <person name="Ohm R."/>
            <person name="Pangilinan J."/>
            <person name="Park H.-J."/>
            <person name="Ramirez L."/>
            <person name="Alfaro M."/>
            <person name="Sun H."/>
            <person name="Tritt A."/>
            <person name="Yoshinaga Y."/>
            <person name="Zwiers L.-H."/>
            <person name="Turgeon B."/>
            <person name="Goodwin S."/>
            <person name="Spatafora J."/>
            <person name="Crous P."/>
            <person name="Grigoriev I."/>
        </authorList>
    </citation>
    <scope>NUCLEOTIDE SEQUENCE</scope>
    <source>
        <strain evidence="4">CBS 113979</strain>
    </source>
</reference>
<feature type="compositionally biased region" description="Polar residues" evidence="2">
    <location>
        <begin position="55"/>
        <end position="68"/>
    </location>
</feature>
<keyword evidence="5" id="KW-1185">Reference proteome</keyword>
<dbReference type="CDD" id="cd00067">
    <property type="entry name" value="GAL4"/>
    <property type="match status" value="1"/>
</dbReference>
<organism evidence="4 5">
    <name type="scientific">Aulographum hederae CBS 113979</name>
    <dbReference type="NCBI Taxonomy" id="1176131"/>
    <lineage>
        <taxon>Eukaryota</taxon>
        <taxon>Fungi</taxon>
        <taxon>Dikarya</taxon>
        <taxon>Ascomycota</taxon>
        <taxon>Pezizomycotina</taxon>
        <taxon>Dothideomycetes</taxon>
        <taxon>Pleosporomycetidae</taxon>
        <taxon>Aulographales</taxon>
        <taxon>Aulographaceae</taxon>
    </lineage>
</organism>
<dbReference type="OrthoDB" id="416217at2759"/>
<dbReference type="InterPro" id="IPR036864">
    <property type="entry name" value="Zn2-C6_fun-type_DNA-bd_sf"/>
</dbReference>
<feature type="compositionally biased region" description="Low complexity" evidence="2">
    <location>
        <begin position="83"/>
        <end position="94"/>
    </location>
</feature>
<dbReference type="InterPro" id="IPR001138">
    <property type="entry name" value="Zn2Cys6_DnaBD"/>
</dbReference>
<proteinExistence type="predicted"/>
<feature type="domain" description="Zn(2)-C6 fungal-type" evidence="3">
    <location>
        <begin position="17"/>
        <end position="47"/>
    </location>
</feature>
<feature type="compositionally biased region" description="Polar residues" evidence="2">
    <location>
        <begin position="98"/>
        <end position="122"/>
    </location>
</feature>
<dbReference type="GO" id="GO:0008270">
    <property type="term" value="F:zinc ion binding"/>
    <property type="evidence" value="ECO:0007669"/>
    <property type="project" value="InterPro"/>
</dbReference>
<name>A0A6G1H3V7_9PEZI</name>
<dbReference type="Gene3D" id="4.10.240.10">
    <property type="entry name" value="Zn(2)-C6 fungal-type DNA-binding domain"/>
    <property type="match status" value="1"/>
</dbReference>
<dbReference type="PROSITE" id="PS00463">
    <property type="entry name" value="ZN2_CY6_FUNGAL_1"/>
    <property type="match status" value="1"/>
</dbReference>
<dbReference type="PRINTS" id="PR00755">
    <property type="entry name" value="AFLATOXINBRP"/>
</dbReference>
<dbReference type="InterPro" id="IPR052400">
    <property type="entry name" value="Zn2-C6_fungal_TF"/>
</dbReference>
<gene>
    <name evidence="4" type="ORF">K402DRAFT_462534</name>
</gene>